<gene>
    <name evidence="7" type="ORF">GYA93_08525</name>
</gene>
<keyword evidence="6" id="KW-0812">Transmembrane</keyword>
<dbReference type="InterPro" id="IPR006385">
    <property type="entry name" value="HAD_hydro_SerB1"/>
</dbReference>
<dbReference type="PANTHER" id="PTHR43344:SF13">
    <property type="entry name" value="PHOSPHATASE RV3661-RELATED"/>
    <property type="match status" value="1"/>
</dbReference>
<dbReference type="InterPro" id="IPR023214">
    <property type="entry name" value="HAD_sf"/>
</dbReference>
<name>A0A7K3LMZ3_9ACTN</name>
<dbReference type="PANTHER" id="PTHR43344">
    <property type="entry name" value="PHOSPHOSERINE PHOSPHATASE"/>
    <property type="match status" value="1"/>
</dbReference>
<dbReference type="AlphaFoldDB" id="A0A7K3LMZ3"/>
<organism evidence="7 8">
    <name type="scientific">Gordonia desulfuricans</name>
    <dbReference type="NCBI Taxonomy" id="89051"/>
    <lineage>
        <taxon>Bacteria</taxon>
        <taxon>Bacillati</taxon>
        <taxon>Actinomycetota</taxon>
        <taxon>Actinomycetes</taxon>
        <taxon>Mycobacteriales</taxon>
        <taxon>Gordoniaceae</taxon>
        <taxon>Gordonia</taxon>
    </lineage>
</organism>
<dbReference type="Gene3D" id="3.40.50.1000">
    <property type="entry name" value="HAD superfamily/HAD-like"/>
    <property type="match status" value="1"/>
</dbReference>
<dbReference type="InterPro" id="IPR036412">
    <property type="entry name" value="HAD-like_sf"/>
</dbReference>
<comment type="similarity">
    <text evidence="1">Belongs to the HAD-like hydrolase superfamily. SerB family.</text>
</comment>
<feature type="compositionally biased region" description="Basic and acidic residues" evidence="5">
    <location>
        <begin position="300"/>
        <end position="309"/>
    </location>
</feature>
<accession>A0A7K3LMZ3</accession>
<feature type="transmembrane region" description="Helical" evidence="6">
    <location>
        <begin position="271"/>
        <end position="295"/>
    </location>
</feature>
<dbReference type="GO" id="GO:0046872">
    <property type="term" value="F:metal ion binding"/>
    <property type="evidence" value="ECO:0007669"/>
    <property type="project" value="UniProtKB-KW"/>
</dbReference>
<protein>
    <submittedName>
        <fullName evidence="7">HAD-IB family hydrolase</fullName>
    </submittedName>
</protein>
<dbReference type="FunFam" id="3.40.50.1000:FF:000025">
    <property type="entry name" value="HAD hydrolase, family IB"/>
    <property type="match status" value="1"/>
</dbReference>
<evidence type="ECO:0000256" key="3">
    <source>
        <dbReference type="ARBA" id="ARBA00022801"/>
    </source>
</evidence>
<keyword evidence="3 7" id="KW-0378">Hydrolase</keyword>
<keyword evidence="6" id="KW-1133">Transmembrane helix</keyword>
<reference evidence="7 8" key="1">
    <citation type="submission" date="2020-01" db="EMBL/GenBank/DDBJ databases">
        <title>Investigation of new actinobacteria for the biodesulphurisation of diesel fuel.</title>
        <authorList>
            <person name="Athi Narayanan S.M."/>
        </authorList>
    </citation>
    <scope>NUCLEOTIDE SEQUENCE [LARGE SCALE GENOMIC DNA]</scope>
    <source>
        <strain evidence="7 8">213E</strain>
    </source>
</reference>
<dbReference type="Proteomes" id="UP000466307">
    <property type="component" value="Unassembled WGS sequence"/>
</dbReference>
<dbReference type="NCBIfam" id="TIGR01488">
    <property type="entry name" value="HAD-SF-IB"/>
    <property type="match status" value="1"/>
</dbReference>
<keyword evidence="8" id="KW-1185">Reference proteome</keyword>
<evidence type="ECO:0000256" key="5">
    <source>
        <dbReference type="SAM" id="MobiDB-lite"/>
    </source>
</evidence>
<keyword evidence="2" id="KW-0479">Metal-binding</keyword>
<evidence type="ECO:0000313" key="8">
    <source>
        <dbReference type="Proteomes" id="UP000466307"/>
    </source>
</evidence>
<keyword evidence="6" id="KW-0472">Membrane</keyword>
<evidence type="ECO:0000256" key="6">
    <source>
        <dbReference type="SAM" id="Phobius"/>
    </source>
</evidence>
<dbReference type="CDD" id="cd02612">
    <property type="entry name" value="HAD_PGPPase"/>
    <property type="match status" value="1"/>
</dbReference>
<dbReference type="NCBIfam" id="TIGR01490">
    <property type="entry name" value="HAD-SF-IB-hyp1"/>
    <property type="match status" value="1"/>
</dbReference>
<dbReference type="Pfam" id="PF12710">
    <property type="entry name" value="HAD"/>
    <property type="match status" value="1"/>
</dbReference>
<sequence length="319" mass="34473">MSVSPSREARDIPTRLIVAPVVVPSARVSDGRPHHTPGSRAAAFFDLDKTVITRSSALAFVPHFYSAGLLNRRTLVRSVYGNVGLGIEHEQSRVERLRRSITSMCRGWDVDEVGRIVAETLQDVVTPLIYAEAEDLIANHRHAGRDVVLVSASGMEFAAPIGAMLGVDHIRATEMTIADGHYTGEIEFYCYGERKAEAVRGLAAEHGYDLAASFAFSDSITDLPMLTAVGHPVAVNPDHRLRRHAEEYGWPILDFTPTAPQRRRHTDAGPAITAATVAGAVGAGVLAGCALGWCLRSRQPDGRPADTPRTDPQNRCAPA</sequence>
<evidence type="ECO:0000313" key="7">
    <source>
        <dbReference type="EMBL" id="NDK89620.1"/>
    </source>
</evidence>
<comment type="caution">
    <text evidence="7">The sequence shown here is derived from an EMBL/GenBank/DDBJ whole genome shotgun (WGS) entry which is preliminary data.</text>
</comment>
<dbReference type="GO" id="GO:0016787">
    <property type="term" value="F:hydrolase activity"/>
    <property type="evidence" value="ECO:0007669"/>
    <property type="project" value="UniProtKB-KW"/>
</dbReference>
<evidence type="ECO:0000256" key="1">
    <source>
        <dbReference type="ARBA" id="ARBA00009184"/>
    </source>
</evidence>
<dbReference type="SUPFAM" id="SSF56784">
    <property type="entry name" value="HAD-like"/>
    <property type="match status" value="1"/>
</dbReference>
<dbReference type="EMBL" id="JAADZU010000020">
    <property type="protein sequence ID" value="NDK89620.1"/>
    <property type="molecule type" value="Genomic_DNA"/>
</dbReference>
<feature type="region of interest" description="Disordered" evidence="5">
    <location>
        <begin position="300"/>
        <end position="319"/>
    </location>
</feature>
<evidence type="ECO:0000256" key="2">
    <source>
        <dbReference type="ARBA" id="ARBA00022723"/>
    </source>
</evidence>
<keyword evidence="4" id="KW-0460">Magnesium</keyword>
<evidence type="ECO:0000256" key="4">
    <source>
        <dbReference type="ARBA" id="ARBA00022842"/>
    </source>
</evidence>
<dbReference type="Gene3D" id="1.20.1440.100">
    <property type="entry name" value="SG protein - dephosphorylation function"/>
    <property type="match status" value="1"/>
</dbReference>
<dbReference type="InterPro" id="IPR050582">
    <property type="entry name" value="HAD-like_SerB"/>
</dbReference>
<proteinExistence type="inferred from homology"/>